<feature type="domain" description="OmpR/PhoB-type" evidence="7">
    <location>
        <begin position="152"/>
        <end position="251"/>
    </location>
</feature>
<dbReference type="SMART" id="SM00862">
    <property type="entry name" value="Trans_reg_C"/>
    <property type="match status" value="1"/>
</dbReference>
<dbReference type="EMBL" id="LAZR01001381">
    <property type="protein sequence ID" value="KKN45564.1"/>
    <property type="molecule type" value="Genomic_DNA"/>
</dbReference>
<evidence type="ECO:0000256" key="3">
    <source>
        <dbReference type="ARBA" id="ARBA00023015"/>
    </source>
</evidence>
<dbReference type="Gene3D" id="6.10.250.690">
    <property type="match status" value="1"/>
</dbReference>
<keyword evidence="2" id="KW-0902">Two-component regulatory system</keyword>
<evidence type="ECO:0000256" key="4">
    <source>
        <dbReference type="ARBA" id="ARBA00023125"/>
    </source>
</evidence>
<dbReference type="PANTHER" id="PTHR48111">
    <property type="entry name" value="REGULATOR OF RPOS"/>
    <property type="match status" value="1"/>
</dbReference>
<dbReference type="AlphaFoldDB" id="A0A0F9QSY6"/>
<dbReference type="FunFam" id="3.40.50.2300:FF:000001">
    <property type="entry name" value="DNA-binding response regulator PhoB"/>
    <property type="match status" value="1"/>
</dbReference>
<gene>
    <name evidence="8" type="ORF">LCGC14_0681870</name>
</gene>
<proteinExistence type="predicted"/>
<dbReference type="InterPro" id="IPR016032">
    <property type="entry name" value="Sig_transdc_resp-reg_C-effctor"/>
</dbReference>
<reference evidence="8" key="1">
    <citation type="journal article" date="2015" name="Nature">
        <title>Complex archaea that bridge the gap between prokaryotes and eukaryotes.</title>
        <authorList>
            <person name="Spang A."/>
            <person name="Saw J.H."/>
            <person name="Jorgensen S.L."/>
            <person name="Zaremba-Niedzwiedzka K."/>
            <person name="Martijn J."/>
            <person name="Lind A.E."/>
            <person name="van Eijk R."/>
            <person name="Schleper C."/>
            <person name="Guy L."/>
            <person name="Ettema T.J."/>
        </authorList>
    </citation>
    <scope>NUCLEOTIDE SEQUENCE</scope>
</reference>
<dbReference type="InterPro" id="IPR001789">
    <property type="entry name" value="Sig_transdc_resp-reg_receiver"/>
</dbReference>
<dbReference type="SUPFAM" id="SSF52172">
    <property type="entry name" value="CheY-like"/>
    <property type="match status" value="1"/>
</dbReference>
<evidence type="ECO:0000313" key="8">
    <source>
        <dbReference type="EMBL" id="KKN45564.1"/>
    </source>
</evidence>
<name>A0A0F9QSY6_9ZZZZ</name>
<keyword evidence="5" id="KW-0804">Transcription</keyword>
<comment type="caution">
    <text evidence="8">The sequence shown here is derived from an EMBL/GenBank/DDBJ whole genome shotgun (WGS) entry which is preliminary data.</text>
</comment>
<dbReference type="GO" id="GO:0006355">
    <property type="term" value="P:regulation of DNA-templated transcription"/>
    <property type="evidence" value="ECO:0007669"/>
    <property type="project" value="InterPro"/>
</dbReference>
<dbReference type="CDD" id="cd17574">
    <property type="entry name" value="REC_OmpR"/>
    <property type="match status" value="1"/>
</dbReference>
<accession>A0A0F9QSY6</accession>
<dbReference type="GO" id="GO:0005829">
    <property type="term" value="C:cytosol"/>
    <property type="evidence" value="ECO:0007669"/>
    <property type="project" value="TreeGrafter"/>
</dbReference>
<evidence type="ECO:0000259" key="6">
    <source>
        <dbReference type="PROSITE" id="PS50110"/>
    </source>
</evidence>
<dbReference type="PANTHER" id="PTHR48111:SF22">
    <property type="entry name" value="REGULATOR OF RPOS"/>
    <property type="match status" value="1"/>
</dbReference>
<dbReference type="GO" id="GO:0000976">
    <property type="term" value="F:transcription cis-regulatory region binding"/>
    <property type="evidence" value="ECO:0007669"/>
    <property type="project" value="TreeGrafter"/>
</dbReference>
<dbReference type="InterPro" id="IPR001867">
    <property type="entry name" value="OmpR/PhoB-type_DNA-bd"/>
</dbReference>
<organism evidence="8">
    <name type="scientific">marine sediment metagenome</name>
    <dbReference type="NCBI Taxonomy" id="412755"/>
    <lineage>
        <taxon>unclassified sequences</taxon>
        <taxon>metagenomes</taxon>
        <taxon>ecological metagenomes</taxon>
    </lineage>
</organism>
<dbReference type="Pfam" id="PF00072">
    <property type="entry name" value="Response_reg"/>
    <property type="match status" value="1"/>
</dbReference>
<evidence type="ECO:0008006" key="9">
    <source>
        <dbReference type="Google" id="ProtNLM"/>
    </source>
</evidence>
<evidence type="ECO:0000256" key="5">
    <source>
        <dbReference type="ARBA" id="ARBA00023163"/>
    </source>
</evidence>
<keyword evidence="4" id="KW-0238">DNA-binding</keyword>
<dbReference type="SUPFAM" id="SSF46894">
    <property type="entry name" value="C-terminal effector domain of the bipartite response regulators"/>
    <property type="match status" value="1"/>
</dbReference>
<dbReference type="InterPro" id="IPR011006">
    <property type="entry name" value="CheY-like_superfamily"/>
</dbReference>
<dbReference type="PROSITE" id="PS50110">
    <property type="entry name" value="RESPONSE_REGULATORY"/>
    <property type="match status" value="1"/>
</dbReference>
<evidence type="ECO:0000259" key="7">
    <source>
        <dbReference type="PROSITE" id="PS51755"/>
    </source>
</evidence>
<dbReference type="SMART" id="SM00448">
    <property type="entry name" value="REC"/>
    <property type="match status" value="1"/>
</dbReference>
<keyword evidence="3" id="KW-0805">Transcription regulation</keyword>
<evidence type="ECO:0000256" key="2">
    <source>
        <dbReference type="ARBA" id="ARBA00023012"/>
    </source>
</evidence>
<protein>
    <recommendedName>
        <fullName evidence="9">Response regulatory domain-containing protein</fullName>
    </recommendedName>
</protein>
<evidence type="ECO:0000256" key="1">
    <source>
        <dbReference type="ARBA" id="ARBA00022553"/>
    </source>
</evidence>
<dbReference type="PROSITE" id="PS51755">
    <property type="entry name" value="OMPR_PHOB"/>
    <property type="match status" value="1"/>
</dbReference>
<dbReference type="InterPro" id="IPR036388">
    <property type="entry name" value="WH-like_DNA-bd_sf"/>
</dbReference>
<dbReference type="CDD" id="cd00383">
    <property type="entry name" value="trans_reg_C"/>
    <property type="match status" value="1"/>
</dbReference>
<dbReference type="Pfam" id="PF00486">
    <property type="entry name" value="Trans_reg_C"/>
    <property type="match status" value="1"/>
</dbReference>
<dbReference type="Gene3D" id="1.10.10.10">
    <property type="entry name" value="Winged helix-like DNA-binding domain superfamily/Winged helix DNA-binding domain"/>
    <property type="match status" value="1"/>
</dbReference>
<sequence length="260" mass="29108">MSNRCLTPTEFARMTSNQVLRQNTVQSSLRLLIVEDQVDLAENLFEFLGEDRYVLDFAADGLTALHLLATQSYDVIVLDLMLPGVNGYEICRRIRQDLQCQTPIILMTALSALNDKEKGFDCGADDYLVKPFELRELQLRIEALHRRYAPQRPVLSAGDIRFDPGTLEVELRGLKTALTGTPARLFEMLVRAYPSFLSHEALSEALWGARHGETEGNSLRTHIYTLRKSLQAGLGCGLVKTIHGRGYSLEVPPKGYADTP</sequence>
<dbReference type="InterPro" id="IPR039420">
    <property type="entry name" value="WalR-like"/>
</dbReference>
<keyword evidence="1" id="KW-0597">Phosphoprotein</keyword>
<dbReference type="Gene3D" id="3.40.50.2300">
    <property type="match status" value="1"/>
</dbReference>
<dbReference type="GO" id="GO:0032993">
    <property type="term" value="C:protein-DNA complex"/>
    <property type="evidence" value="ECO:0007669"/>
    <property type="project" value="TreeGrafter"/>
</dbReference>
<feature type="domain" description="Response regulatory" evidence="6">
    <location>
        <begin position="30"/>
        <end position="145"/>
    </location>
</feature>
<dbReference type="GO" id="GO:0000156">
    <property type="term" value="F:phosphorelay response regulator activity"/>
    <property type="evidence" value="ECO:0007669"/>
    <property type="project" value="TreeGrafter"/>
</dbReference>